<comment type="caution">
    <text evidence="2">The sequence shown here is derived from an EMBL/GenBank/DDBJ whole genome shotgun (WGS) entry which is preliminary data.</text>
</comment>
<feature type="region of interest" description="Disordered" evidence="1">
    <location>
        <begin position="35"/>
        <end position="61"/>
    </location>
</feature>
<evidence type="ECO:0000313" key="3">
    <source>
        <dbReference type="Proteomes" id="UP001556367"/>
    </source>
</evidence>
<feature type="compositionally biased region" description="Polar residues" evidence="1">
    <location>
        <begin position="93"/>
        <end position="102"/>
    </location>
</feature>
<evidence type="ECO:0000313" key="2">
    <source>
        <dbReference type="EMBL" id="KAL0945362.1"/>
    </source>
</evidence>
<dbReference type="Proteomes" id="UP001556367">
    <property type="component" value="Unassembled WGS sequence"/>
</dbReference>
<gene>
    <name evidence="2" type="ORF">HGRIS_000860</name>
</gene>
<feature type="region of interest" description="Disordered" evidence="1">
    <location>
        <begin position="93"/>
        <end position="113"/>
    </location>
</feature>
<evidence type="ECO:0000256" key="1">
    <source>
        <dbReference type="SAM" id="MobiDB-lite"/>
    </source>
</evidence>
<dbReference type="EMBL" id="JASNQZ010000018">
    <property type="protein sequence ID" value="KAL0945362.1"/>
    <property type="molecule type" value="Genomic_DNA"/>
</dbReference>
<feature type="compositionally biased region" description="Polar residues" evidence="1">
    <location>
        <begin position="47"/>
        <end position="57"/>
    </location>
</feature>
<reference evidence="3" key="1">
    <citation type="submission" date="2024-06" db="EMBL/GenBank/DDBJ databases">
        <title>Multi-omics analyses provide insights into the biosynthesis of the anticancer antibiotic pleurotin in Hohenbuehelia grisea.</title>
        <authorList>
            <person name="Weaver J.A."/>
            <person name="Alberti F."/>
        </authorList>
    </citation>
    <scope>NUCLEOTIDE SEQUENCE [LARGE SCALE GENOMIC DNA]</scope>
    <source>
        <strain evidence="3">T-177</strain>
    </source>
</reference>
<organism evidence="2 3">
    <name type="scientific">Hohenbuehelia grisea</name>
    <dbReference type="NCBI Taxonomy" id="104357"/>
    <lineage>
        <taxon>Eukaryota</taxon>
        <taxon>Fungi</taxon>
        <taxon>Dikarya</taxon>
        <taxon>Basidiomycota</taxon>
        <taxon>Agaricomycotina</taxon>
        <taxon>Agaricomycetes</taxon>
        <taxon>Agaricomycetidae</taxon>
        <taxon>Agaricales</taxon>
        <taxon>Pleurotineae</taxon>
        <taxon>Pleurotaceae</taxon>
        <taxon>Hohenbuehelia</taxon>
    </lineage>
</organism>
<keyword evidence="3" id="KW-1185">Reference proteome</keyword>
<accession>A0ABR3IPZ1</accession>
<proteinExistence type="predicted"/>
<sequence>MNQPTELLESQDITYYFQEQKAQRLVELSRKNHNQQTVVPDHDFATSARNQPATSNPGEAEELGFEVIEYDYKDSDKGNAIITMNDLDDETVIISSNGNNQRTDGKDSDDSDAELSQWLMSPDFVGEIPDEEM</sequence>
<protein>
    <submittedName>
        <fullName evidence="2">Uncharacterized protein</fullName>
    </submittedName>
</protein>
<name>A0ABR3IPZ1_9AGAR</name>